<comment type="caution">
    <text evidence="3">The sequence shown here is derived from an EMBL/GenBank/DDBJ whole genome shotgun (WGS) entry which is preliminary data.</text>
</comment>
<accession>A0AB34JXS5</accession>
<dbReference type="Gene3D" id="2.30.180.10">
    <property type="entry name" value="FAS1 domain"/>
    <property type="match status" value="1"/>
</dbReference>
<keyword evidence="1" id="KW-0472">Membrane</keyword>
<evidence type="ECO:0000256" key="1">
    <source>
        <dbReference type="SAM" id="Phobius"/>
    </source>
</evidence>
<dbReference type="PANTHER" id="PTHR10900:SF77">
    <property type="entry name" value="FI19380P1"/>
    <property type="match status" value="1"/>
</dbReference>
<dbReference type="InterPro" id="IPR036378">
    <property type="entry name" value="FAS1_dom_sf"/>
</dbReference>
<evidence type="ECO:0000313" key="3">
    <source>
        <dbReference type="EMBL" id="KAL1525717.1"/>
    </source>
</evidence>
<dbReference type="EMBL" id="JBGBPQ010000004">
    <property type="protein sequence ID" value="KAL1525717.1"/>
    <property type="molecule type" value="Genomic_DNA"/>
</dbReference>
<dbReference type="SUPFAM" id="SSF82153">
    <property type="entry name" value="FAS1 domain"/>
    <property type="match status" value="1"/>
</dbReference>
<proteinExistence type="predicted"/>
<dbReference type="Proteomes" id="UP001515480">
    <property type="component" value="Unassembled WGS sequence"/>
</dbReference>
<protein>
    <recommendedName>
        <fullName evidence="2">FAS1 domain-containing protein</fullName>
    </recommendedName>
</protein>
<name>A0AB34JXS5_PRYPA</name>
<dbReference type="InterPro" id="IPR000782">
    <property type="entry name" value="FAS1_domain"/>
</dbReference>
<keyword evidence="1" id="KW-1133">Transmembrane helix</keyword>
<dbReference type="AlphaFoldDB" id="A0AB34JXS5"/>
<evidence type="ECO:0000313" key="4">
    <source>
        <dbReference type="Proteomes" id="UP001515480"/>
    </source>
</evidence>
<organism evidence="3 4">
    <name type="scientific">Prymnesium parvum</name>
    <name type="common">Toxic golden alga</name>
    <dbReference type="NCBI Taxonomy" id="97485"/>
    <lineage>
        <taxon>Eukaryota</taxon>
        <taxon>Haptista</taxon>
        <taxon>Haptophyta</taxon>
        <taxon>Prymnesiophyceae</taxon>
        <taxon>Prymnesiales</taxon>
        <taxon>Prymnesiaceae</taxon>
        <taxon>Prymnesium</taxon>
    </lineage>
</organism>
<feature type="transmembrane region" description="Helical" evidence="1">
    <location>
        <begin position="38"/>
        <end position="59"/>
    </location>
</feature>
<sequence>MTRTSTMLRRCRVLVCQGKFGIGDQQIAKLEHSIELPMVRSILLIGGLAVSSALMMGTAPAKRNMPITMADILDTAQGLQGPEIFWGPDGVGLGYEESDIKGYDGFNKFVEAVQQHGLTATLKGPGPFTVFAPTNEVLAEYIINGGQITADLLKYHVVQGIVTTSAFSSANLMTLQGKSLTYRRMYRKDFIDDATPGVKSEGPSKSASWPSDIMCDNGVLHSCNQVLIPGWTPSS</sequence>
<keyword evidence="4" id="KW-1185">Reference proteome</keyword>
<evidence type="ECO:0000259" key="2">
    <source>
        <dbReference type="PROSITE" id="PS50213"/>
    </source>
</evidence>
<dbReference type="Pfam" id="PF02469">
    <property type="entry name" value="Fasciclin"/>
    <property type="match status" value="1"/>
</dbReference>
<feature type="domain" description="FAS1" evidence="2">
    <location>
        <begin position="93"/>
        <end position="227"/>
    </location>
</feature>
<dbReference type="PROSITE" id="PS50213">
    <property type="entry name" value="FAS1"/>
    <property type="match status" value="1"/>
</dbReference>
<dbReference type="PANTHER" id="PTHR10900">
    <property type="entry name" value="PERIOSTIN-RELATED"/>
    <property type="match status" value="1"/>
</dbReference>
<dbReference type="InterPro" id="IPR050904">
    <property type="entry name" value="Adhesion/Biosynth-related"/>
</dbReference>
<keyword evidence="1" id="KW-0812">Transmembrane</keyword>
<gene>
    <name evidence="3" type="ORF">AB1Y20_020561</name>
</gene>
<reference evidence="3 4" key="1">
    <citation type="journal article" date="2024" name="Science">
        <title>Giant polyketide synthase enzymes in the biosynthesis of giant marine polyether toxins.</title>
        <authorList>
            <person name="Fallon T.R."/>
            <person name="Shende V.V."/>
            <person name="Wierzbicki I.H."/>
            <person name="Pendleton A.L."/>
            <person name="Watervoot N.F."/>
            <person name="Auber R.P."/>
            <person name="Gonzalez D.J."/>
            <person name="Wisecaver J.H."/>
            <person name="Moore B.S."/>
        </authorList>
    </citation>
    <scope>NUCLEOTIDE SEQUENCE [LARGE SCALE GENOMIC DNA]</scope>
    <source>
        <strain evidence="3 4">12B1</strain>
    </source>
</reference>
<dbReference type="SMART" id="SM00554">
    <property type="entry name" value="FAS1"/>
    <property type="match status" value="1"/>
</dbReference>